<feature type="transmembrane region" description="Helical" evidence="1">
    <location>
        <begin position="235"/>
        <end position="254"/>
    </location>
</feature>
<proteinExistence type="predicted"/>
<feature type="transmembrane region" description="Helical" evidence="1">
    <location>
        <begin position="66"/>
        <end position="83"/>
    </location>
</feature>
<keyword evidence="3" id="KW-1185">Reference proteome</keyword>
<name>A0A1M5WVE7_9CLOT</name>
<dbReference type="Proteomes" id="UP000184526">
    <property type="component" value="Unassembled WGS sequence"/>
</dbReference>
<dbReference type="OrthoDB" id="1898810at2"/>
<keyword evidence="1" id="KW-0812">Transmembrane</keyword>
<feature type="transmembrane region" description="Helical" evidence="1">
    <location>
        <begin position="15"/>
        <end position="31"/>
    </location>
</feature>
<protein>
    <submittedName>
        <fullName evidence="2">ABC-2 family transporter protein</fullName>
    </submittedName>
</protein>
<keyword evidence="1" id="KW-1133">Transmembrane helix</keyword>
<dbReference type="AlphaFoldDB" id="A0A1M5WVE7"/>
<evidence type="ECO:0000256" key="1">
    <source>
        <dbReference type="SAM" id="Phobius"/>
    </source>
</evidence>
<evidence type="ECO:0000313" key="2">
    <source>
        <dbReference type="EMBL" id="SHH91471.1"/>
    </source>
</evidence>
<dbReference type="STRING" id="1121306.SAMN02745196_01897"/>
<organism evidence="2 3">
    <name type="scientific">Clostridium collagenovorans DSM 3089</name>
    <dbReference type="NCBI Taxonomy" id="1121306"/>
    <lineage>
        <taxon>Bacteria</taxon>
        <taxon>Bacillati</taxon>
        <taxon>Bacillota</taxon>
        <taxon>Clostridia</taxon>
        <taxon>Eubacteriales</taxon>
        <taxon>Clostridiaceae</taxon>
        <taxon>Clostridium</taxon>
    </lineage>
</organism>
<gene>
    <name evidence="2" type="ORF">SAMN02745196_01897</name>
</gene>
<sequence>MIMKVELKRAFQSKGFYLSLIIGIIFSILQLREDGFFYPFEETYFGPWSLYDHWIMFRAGSFRNSMLMLMPLLTAICYSSSFLEDRKSGFSKSIYTRINRKEYIRAKYIANFLSSFVVIVIPLIIYLLFLLMTIPNIKPDVSIYNQTIRQYGMFHNLYYSQPIVYILIATCIYGIFGGIYSSVALVVSLKIKNIFVVLSTPFLFVFILDMIMHFLKTYNLSPINYLSVFSRANSAVVFLEIIIGVLITFGMFYLGGKNEEIL</sequence>
<reference evidence="2 3" key="1">
    <citation type="submission" date="2016-11" db="EMBL/GenBank/DDBJ databases">
        <authorList>
            <person name="Jaros S."/>
            <person name="Januszkiewicz K."/>
            <person name="Wedrychowicz H."/>
        </authorList>
    </citation>
    <scope>NUCLEOTIDE SEQUENCE [LARGE SCALE GENOMIC DNA]</scope>
    <source>
        <strain evidence="2 3">DSM 3089</strain>
    </source>
</reference>
<evidence type="ECO:0000313" key="3">
    <source>
        <dbReference type="Proteomes" id="UP000184526"/>
    </source>
</evidence>
<dbReference type="RefSeq" id="WP_072831778.1">
    <property type="nucleotide sequence ID" value="NZ_FQXP01000006.1"/>
</dbReference>
<accession>A0A1M5WVE7</accession>
<feature type="transmembrane region" description="Helical" evidence="1">
    <location>
        <begin position="163"/>
        <end position="187"/>
    </location>
</feature>
<feature type="transmembrane region" description="Helical" evidence="1">
    <location>
        <begin position="194"/>
        <end position="215"/>
    </location>
</feature>
<dbReference type="EMBL" id="FQXP01000006">
    <property type="protein sequence ID" value="SHH91471.1"/>
    <property type="molecule type" value="Genomic_DNA"/>
</dbReference>
<keyword evidence="1" id="KW-0472">Membrane</keyword>
<feature type="transmembrane region" description="Helical" evidence="1">
    <location>
        <begin position="108"/>
        <end position="132"/>
    </location>
</feature>